<dbReference type="Proteomes" id="UP000178735">
    <property type="component" value="Unassembled WGS sequence"/>
</dbReference>
<reference evidence="1 2" key="1">
    <citation type="journal article" date="2016" name="Nat. Commun.">
        <title>Thousands of microbial genomes shed light on interconnected biogeochemical processes in an aquifer system.</title>
        <authorList>
            <person name="Anantharaman K."/>
            <person name="Brown C.T."/>
            <person name="Hug L.A."/>
            <person name="Sharon I."/>
            <person name="Castelle C.J."/>
            <person name="Probst A.J."/>
            <person name="Thomas B.C."/>
            <person name="Singh A."/>
            <person name="Wilkins M.J."/>
            <person name="Karaoz U."/>
            <person name="Brodie E.L."/>
            <person name="Williams K.H."/>
            <person name="Hubbard S.S."/>
            <person name="Banfield J.F."/>
        </authorList>
    </citation>
    <scope>NUCLEOTIDE SEQUENCE [LARGE SCALE GENOMIC DNA]</scope>
</reference>
<proteinExistence type="predicted"/>
<dbReference type="Gene3D" id="3.40.50.2300">
    <property type="match status" value="2"/>
</dbReference>
<accession>A0A1F7X122</accession>
<evidence type="ECO:0008006" key="3">
    <source>
        <dbReference type="Google" id="ProtNLM"/>
    </source>
</evidence>
<dbReference type="PANTHER" id="PTHR35271:SF1">
    <property type="entry name" value="ABC TRANSPORTER, SUBSTRATE-BINDING LIPOPROTEIN"/>
    <property type="match status" value="1"/>
</dbReference>
<organism evidence="1 2">
    <name type="scientific">Candidatus Wallbacteria bacterium GWC2_49_35</name>
    <dbReference type="NCBI Taxonomy" id="1817813"/>
    <lineage>
        <taxon>Bacteria</taxon>
        <taxon>Candidatus Walliibacteriota</taxon>
    </lineage>
</organism>
<dbReference type="CDD" id="cd06325">
    <property type="entry name" value="PBP1_ABC_unchar_transporter"/>
    <property type="match status" value="1"/>
</dbReference>
<dbReference type="AlphaFoldDB" id="A0A1F7X122"/>
<dbReference type="PANTHER" id="PTHR35271">
    <property type="entry name" value="ABC TRANSPORTER, SUBSTRATE-BINDING LIPOPROTEIN-RELATED"/>
    <property type="match status" value="1"/>
</dbReference>
<gene>
    <name evidence="1" type="ORF">A2008_11185</name>
</gene>
<dbReference type="Pfam" id="PF04392">
    <property type="entry name" value="ABC_sub_bind"/>
    <property type="match status" value="1"/>
</dbReference>
<evidence type="ECO:0000313" key="2">
    <source>
        <dbReference type="Proteomes" id="UP000178735"/>
    </source>
</evidence>
<comment type="caution">
    <text evidence="1">The sequence shown here is derived from an EMBL/GenBank/DDBJ whole genome shotgun (WGS) entry which is preliminary data.</text>
</comment>
<evidence type="ECO:0000313" key="1">
    <source>
        <dbReference type="EMBL" id="OGM08707.1"/>
    </source>
</evidence>
<dbReference type="EMBL" id="MGFH01000005">
    <property type="protein sequence ID" value="OGM08707.1"/>
    <property type="molecule type" value="Genomic_DNA"/>
</dbReference>
<dbReference type="STRING" id="1817813.A2008_11185"/>
<dbReference type="SUPFAM" id="SSF53822">
    <property type="entry name" value="Periplasmic binding protein-like I"/>
    <property type="match status" value="1"/>
</dbReference>
<dbReference type="InterPro" id="IPR028082">
    <property type="entry name" value="Peripla_BP_I"/>
</dbReference>
<protein>
    <recommendedName>
        <fullName evidence="3">ABC transporter substrate-binding protein</fullName>
    </recommendedName>
</protein>
<name>A0A1F7X122_9BACT</name>
<sequence>MYKRLKYSEWLIYYPAKLFPALALIFAASALLLFSSQKAAEKAGGTAGKFFRLAVVAYSDTPISEEGRRGIKDGLMETGMDEKRDYEMAEYSAHSDAAALNGIIDAVKNADYDLIFTISTPALQAALKKIQKTPVVFSSTGDPIGAGAGKSFSSHAENVTGICSMSDFSGMIKLVKEISPDVKKIGTVFCPAEINSVLYKDCLKKAAEGEGISLETVPANSAGEVADAANSLCEGRGVEIICQIADNLSAASFPAILKAAAAERIPVFGFIESDAKKGAALSYAKDYYRGGIDSAKLAFRILKGEKPAGIPFEYISKTTLVINKKAAETAGIKIPKAVADRADSFIE</sequence>
<dbReference type="InterPro" id="IPR007487">
    <property type="entry name" value="ABC_transpt-TYRBP-like"/>
</dbReference>